<keyword evidence="7 8" id="KW-0472">Membrane</keyword>
<organism evidence="9 10">
    <name type="scientific">Rhodoferax lithotrophicus</name>
    <dbReference type="NCBI Taxonomy" id="2798804"/>
    <lineage>
        <taxon>Bacteria</taxon>
        <taxon>Pseudomonadati</taxon>
        <taxon>Pseudomonadota</taxon>
        <taxon>Betaproteobacteria</taxon>
        <taxon>Burkholderiales</taxon>
        <taxon>Comamonadaceae</taxon>
        <taxon>Rhodoferax</taxon>
    </lineage>
</organism>
<sequence>MSTAAVTQLTPTRGKTSTLLWLSLLLVATLTYVLGLDGQYAPTNGDELVYTHIARLTAASGHWLPLVSELDHMRNTKPPLLIWQAMVAGDWGQHWSMAALRTPSVVYTLLLAAAIGFTVQRIRRDVGRGLLAACLYLAFFCTFRFGRTYLTSAPETFWLNLPMFVLLWWTLRGPNTKPNAATHPVTVSDSQATLGWLAHALFGLAMGLGLAYKSFALAAPAAATLWCAQLLTQSPLNWRKTFQITLKVSLSALIALSIFSLWFVLDPDPAAVWQEFVVGENAGKMSNSAGYWHTALLGGGFSIWAQLLGYAQNAGLLIFVVFGLMALGVRQLWRRHWQALTSQPINFLLLLIWLAVWLAVFTLPSQRSARYLIPAMPALAMVLALCWEHIGRIWFVPSLLLCGVFIGFLGRIAWAEQVFGLGQTGDVALTLIAVAIGLGLVLAGLFKPAWTRACTLAACLAVFAVFGLTTVPLNGSSGHYSAQVLAQLQAQKVAVPSSFNGQFERFEFVLPGNHFVPYDGDGRAPFSRADNAVFLNALLEKHQAVVWLQTRDENAEPLCTPQCTVLGQRWEVKGRHQSGEITLVNVWYPEQWLFRREWLLTNAASVPSVAVKAPTP</sequence>
<feature type="transmembrane region" description="Helical" evidence="8">
    <location>
        <begin position="104"/>
        <end position="122"/>
    </location>
</feature>
<feature type="transmembrane region" description="Helical" evidence="8">
    <location>
        <begin position="192"/>
        <end position="209"/>
    </location>
</feature>
<feature type="transmembrane region" description="Helical" evidence="8">
    <location>
        <begin position="244"/>
        <end position="265"/>
    </location>
</feature>
<proteinExistence type="predicted"/>
<evidence type="ECO:0000313" key="10">
    <source>
        <dbReference type="Proteomes" id="UP000824366"/>
    </source>
</evidence>
<evidence type="ECO:0000256" key="3">
    <source>
        <dbReference type="ARBA" id="ARBA00022676"/>
    </source>
</evidence>
<keyword evidence="3" id="KW-0328">Glycosyltransferase</keyword>
<keyword evidence="2" id="KW-1003">Cell membrane</keyword>
<evidence type="ECO:0000256" key="7">
    <source>
        <dbReference type="ARBA" id="ARBA00023136"/>
    </source>
</evidence>
<comment type="subcellular location">
    <subcellularLocation>
        <location evidence="1">Cell membrane</location>
        <topology evidence="1">Multi-pass membrane protein</topology>
    </subcellularLocation>
</comment>
<reference evidence="9 10" key="1">
    <citation type="journal article" date="2021" name="Microbiol. Spectr.">
        <title>A Single Bacterium Capable of Oxidation and Reduction of Iron at Circumneutral pH.</title>
        <authorList>
            <person name="Kato S."/>
            <person name="Ohkuma M."/>
        </authorList>
    </citation>
    <scope>NUCLEOTIDE SEQUENCE [LARGE SCALE GENOMIC DNA]</scope>
    <source>
        <strain evidence="9 10">MIZ03</strain>
    </source>
</reference>
<evidence type="ECO:0000256" key="2">
    <source>
        <dbReference type="ARBA" id="ARBA00022475"/>
    </source>
</evidence>
<dbReference type="PANTHER" id="PTHR33908:SF11">
    <property type="entry name" value="MEMBRANE PROTEIN"/>
    <property type="match status" value="1"/>
</dbReference>
<protein>
    <recommendedName>
        <fullName evidence="11">Glycosyltransferase RgtA/B/C/D-like domain-containing protein</fullName>
    </recommendedName>
</protein>
<keyword evidence="4" id="KW-0808">Transferase</keyword>
<keyword evidence="6 8" id="KW-1133">Transmembrane helix</keyword>
<gene>
    <name evidence="9" type="ORF">MIZ03_3588</name>
</gene>
<evidence type="ECO:0000313" key="9">
    <source>
        <dbReference type="EMBL" id="BCO28678.1"/>
    </source>
</evidence>
<dbReference type="EMBL" id="AP024238">
    <property type="protein sequence ID" value="BCO28678.1"/>
    <property type="molecule type" value="Genomic_DNA"/>
</dbReference>
<evidence type="ECO:0008006" key="11">
    <source>
        <dbReference type="Google" id="ProtNLM"/>
    </source>
</evidence>
<evidence type="ECO:0000256" key="1">
    <source>
        <dbReference type="ARBA" id="ARBA00004651"/>
    </source>
</evidence>
<dbReference type="Proteomes" id="UP000824366">
    <property type="component" value="Chromosome"/>
</dbReference>
<evidence type="ECO:0000256" key="4">
    <source>
        <dbReference type="ARBA" id="ARBA00022679"/>
    </source>
</evidence>
<feature type="transmembrane region" description="Helical" evidence="8">
    <location>
        <begin position="129"/>
        <end position="150"/>
    </location>
</feature>
<dbReference type="PANTHER" id="PTHR33908">
    <property type="entry name" value="MANNOSYLTRANSFERASE YKCB-RELATED"/>
    <property type="match status" value="1"/>
</dbReference>
<evidence type="ECO:0000256" key="6">
    <source>
        <dbReference type="ARBA" id="ARBA00022989"/>
    </source>
</evidence>
<evidence type="ECO:0000256" key="8">
    <source>
        <dbReference type="SAM" id="Phobius"/>
    </source>
</evidence>
<keyword evidence="5 8" id="KW-0812">Transmembrane</keyword>
<dbReference type="RefSeq" id="WP_223904608.1">
    <property type="nucleotide sequence ID" value="NZ_AP024238.1"/>
</dbReference>
<feature type="transmembrane region" description="Helical" evidence="8">
    <location>
        <begin position="427"/>
        <end position="446"/>
    </location>
</feature>
<feature type="transmembrane region" description="Helical" evidence="8">
    <location>
        <begin position="345"/>
        <end position="363"/>
    </location>
</feature>
<accession>A0ABM7MQT7</accession>
<dbReference type="InterPro" id="IPR050297">
    <property type="entry name" value="LipidA_mod_glycosyltrf_83"/>
</dbReference>
<feature type="transmembrane region" description="Helical" evidence="8">
    <location>
        <begin position="394"/>
        <end position="415"/>
    </location>
</feature>
<keyword evidence="10" id="KW-1185">Reference proteome</keyword>
<feature type="transmembrane region" description="Helical" evidence="8">
    <location>
        <begin position="369"/>
        <end position="387"/>
    </location>
</feature>
<feature type="transmembrane region" description="Helical" evidence="8">
    <location>
        <begin position="453"/>
        <end position="473"/>
    </location>
</feature>
<name>A0ABM7MQT7_9BURK</name>
<evidence type="ECO:0000256" key="5">
    <source>
        <dbReference type="ARBA" id="ARBA00022692"/>
    </source>
</evidence>